<evidence type="ECO:0000259" key="4">
    <source>
        <dbReference type="PROSITE" id="PS51473"/>
    </source>
</evidence>
<gene>
    <name evidence="5" type="ORF">LTRI10_LOCUS48189</name>
</gene>
<reference evidence="5 6" key="1">
    <citation type="submission" date="2024-04" db="EMBL/GenBank/DDBJ databases">
        <authorList>
            <person name="Fracassetti M."/>
        </authorList>
    </citation>
    <scope>NUCLEOTIDE SEQUENCE [LARGE SCALE GENOMIC DNA]</scope>
</reference>
<dbReference type="InterPro" id="IPR038408">
    <property type="entry name" value="GNK2_sf"/>
</dbReference>
<evidence type="ECO:0000256" key="3">
    <source>
        <dbReference type="SAM" id="SignalP"/>
    </source>
</evidence>
<keyword evidence="6" id="KW-1185">Reference proteome</keyword>
<protein>
    <recommendedName>
        <fullName evidence="4">Gnk2-homologous domain-containing protein</fullName>
    </recommendedName>
</protein>
<dbReference type="PROSITE" id="PS51473">
    <property type="entry name" value="GNK2"/>
    <property type="match status" value="1"/>
</dbReference>
<dbReference type="Gene3D" id="3.30.430.20">
    <property type="entry name" value="Gnk2 domain, C-X8-C-X2-C motif"/>
    <property type="match status" value="1"/>
</dbReference>
<proteinExistence type="predicted"/>
<organism evidence="5 6">
    <name type="scientific">Linum trigynum</name>
    <dbReference type="NCBI Taxonomy" id="586398"/>
    <lineage>
        <taxon>Eukaryota</taxon>
        <taxon>Viridiplantae</taxon>
        <taxon>Streptophyta</taxon>
        <taxon>Embryophyta</taxon>
        <taxon>Tracheophyta</taxon>
        <taxon>Spermatophyta</taxon>
        <taxon>Magnoliopsida</taxon>
        <taxon>eudicotyledons</taxon>
        <taxon>Gunneridae</taxon>
        <taxon>Pentapetalae</taxon>
        <taxon>rosids</taxon>
        <taxon>fabids</taxon>
        <taxon>Malpighiales</taxon>
        <taxon>Linaceae</taxon>
        <taxon>Linum</taxon>
    </lineage>
</organism>
<feature type="signal peptide" evidence="3">
    <location>
        <begin position="1"/>
        <end position="30"/>
    </location>
</feature>
<sequence>MIAATPARTTVLIAMIAALLLLLVGHAAEAKCLTTDIVGGGPCDDSYASCVSFLITSLRDQTPKVDGFQHDQYSFPDGSVGSVTGAASCSPNKDKQHCESCLAKAKTSLDRCKDSGGIVNNDDCTMWFDQIR</sequence>
<keyword evidence="1 3" id="KW-0732">Signal</keyword>
<name>A0AAV2GEH1_9ROSI</name>
<feature type="chain" id="PRO_5043359894" description="Gnk2-homologous domain-containing protein" evidence="3">
    <location>
        <begin position="31"/>
        <end position="132"/>
    </location>
</feature>
<dbReference type="InterPro" id="IPR002902">
    <property type="entry name" value="GNK2"/>
</dbReference>
<dbReference type="AlphaFoldDB" id="A0AAV2GEH1"/>
<dbReference type="Proteomes" id="UP001497516">
    <property type="component" value="Chromosome 8"/>
</dbReference>
<dbReference type="Pfam" id="PF01657">
    <property type="entry name" value="Stress-antifung"/>
    <property type="match status" value="1"/>
</dbReference>
<evidence type="ECO:0000313" key="5">
    <source>
        <dbReference type="EMBL" id="CAL1408612.1"/>
    </source>
</evidence>
<accession>A0AAV2GEH1</accession>
<evidence type="ECO:0000313" key="6">
    <source>
        <dbReference type="Proteomes" id="UP001497516"/>
    </source>
</evidence>
<feature type="domain" description="Gnk2-homologous" evidence="4">
    <location>
        <begin position="29"/>
        <end position="132"/>
    </location>
</feature>
<keyword evidence="2" id="KW-0677">Repeat</keyword>
<dbReference type="EMBL" id="OZ034821">
    <property type="protein sequence ID" value="CAL1408612.1"/>
    <property type="molecule type" value="Genomic_DNA"/>
</dbReference>
<evidence type="ECO:0000256" key="2">
    <source>
        <dbReference type="ARBA" id="ARBA00022737"/>
    </source>
</evidence>
<evidence type="ECO:0000256" key="1">
    <source>
        <dbReference type="ARBA" id="ARBA00022729"/>
    </source>
</evidence>